<gene>
    <name evidence="1" type="ORF">CHLNCDRAFT_21154</name>
</gene>
<dbReference type="KEGG" id="cvr:CHLNCDRAFT_21154"/>
<dbReference type="SFLD" id="SFLDG01129">
    <property type="entry name" value="C1.5:_HAD__Beta-PGM__Phosphata"/>
    <property type="match status" value="1"/>
</dbReference>
<accession>E1Z8W1</accession>
<dbReference type="SUPFAM" id="SSF56784">
    <property type="entry name" value="HAD-like"/>
    <property type="match status" value="1"/>
</dbReference>
<dbReference type="InParanoid" id="E1Z8W1"/>
<dbReference type="Gene3D" id="1.10.150.240">
    <property type="entry name" value="Putative phosphatase, domain 2"/>
    <property type="match status" value="1"/>
</dbReference>
<evidence type="ECO:0000313" key="1">
    <source>
        <dbReference type="EMBL" id="EFN57408.1"/>
    </source>
</evidence>
<dbReference type="GeneID" id="17356777"/>
<dbReference type="Proteomes" id="UP000008141">
    <property type="component" value="Unassembled WGS sequence"/>
</dbReference>
<evidence type="ECO:0000313" key="2">
    <source>
        <dbReference type="Proteomes" id="UP000008141"/>
    </source>
</evidence>
<protein>
    <submittedName>
        <fullName evidence="1">Uncharacterized protein</fullName>
    </submittedName>
</protein>
<dbReference type="InterPro" id="IPR006439">
    <property type="entry name" value="HAD-SF_hydro_IA"/>
</dbReference>
<feature type="non-terminal residue" evidence="1">
    <location>
        <position position="181"/>
    </location>
</feature>
<dbReference type="Gene3D" id="3.40.50.1000">
    <property type="entry name" value="HAD superfamily/HAD-like"/>
    <property type="match status" value="1"/>
</dbReference>
<feature type="non-terminal residue" evidence="1">
    <location>
        <position position="1"/>
    </location>
</feature>
<sequence length="181" mass="19435">GIVFDMDGTLTQSNIDYATMRAKTLIPGSADGSSPCPLPSSTGLCAHRAQVMESWDSGERIKQSMDTILELEAQASAGLQAMPGLLELLAFLRGSGARVGLVTRNTDASLNAFFAAIGEEWRSVFDILLTRDNFPFVKPDKRCLLHFAEAWGVQPWELLMVGDSVEDIETANAAGTASALI</sequence>
<dbReference type="eggNOG" id="ENOG502QR7R">
    <property type="taxonomic scope" value="Eukaryota"/>
</dbReference>
<organism evidence="2">
    <name type="scientific">Chlorella variabilis</name>
    <name type="common">Green alga</name>
    <dbReference type="NCBI Taxonomy" id="554065"/>
    <lineage>
        <taxon>Eukaryota</taxon>
        <taxon>Viridiplantae</taxon>
        <taxon>Chlorophyta</taxon>
        <taxon>core chlorophytes</taxon>
        <taxon>Trebouxiophyceae</taxon>
        <taxon>Chlorellales</taxon>
        <taxon>Chlorellaceae</taxon>
        <taxon>Chlorella clade</taxon>
        <taxon>Chlorella</taxon>
    </lineage>
</organism>
<dbReference type="AlphaFoldDB" id="E1Z8W1"/>
<name>E1Z8W1_CHLVA</name>
<dbReference type="InterPro" id="IPR023214">
    <property type="entry name" value="HAD_sf"/>
</dbReference>
<dbReference type="NCBIfam" id="TIGR01549">
    <property type="entry name" value="HAD-SF-IA-v1"/>
    <property type="match status" value="1"/>
</dbReference>
<dbReference type="RefSeq" id="XP_005849510.1">
    <property type="nucleotide sequence ID" value="XM_005849448.1"/>
</dbReference>
<dbReference type="Pfam" id="PF00702">
    <property type="entry name" value="Hydrolase"/>
    <property type="match status" value="1"/>
</dbReference>
<dbReference type="SFLD" id="SFLDS00003">
    <property type="entry name" value="Haloacid_Dehalogenase"/>
    <property type="match status" value="1"/>
</dbReference>
<dbReference type="OrthoDB" id="426235at2759"/>
<dbReference type="InterPro" id="IPR036412">
    <property type="entry name" value="HAD-like_sf"/>
</dbReference>
<dbReference type="PANTHER" id="PTHR43885:SF1">
    <property type="entry name" value="SUPERFAMILY HYDROLASE, PUTATIVE (AFU_ORTHOLOGUE AFUA_4G13290)-RELATED"/>
    <property type="match status" value="1"/>
</dbReference>
<proteinExistence type="predicted"/>
<reference evidence="1 2" key="1">
    <citation type="journal article" date="2010" name="Plant Cell">
        <title>The Chlorella variabilis NC64A genome reveals adaptation to photosymbiosis, coevolution with viruses, and cryptic sex.</title>
        <authorList>
            <person name="Blanc G."/>
            <person name="Duncan G."/>
            <person name="Agarkova I."/>
            <person name="Borodovsky M."/>
            <person name="Gurnon J."/>
            <person name="Kuo A."/>
            <person name="Lindquist E."/>
            <person name="Lucas S."/>
            <person name="Pangilinan J."/>
            <person name="Polle J."/>
            <person name="Salamov A."/>
            <person name="Terry A."/>
            <person name="Yamada T."/>
            <person name="Dunigan D.D."/>
            <person name="Grigoriev I.V."/>
            <person name="Claverie J.M."/>
            <person name="Van Etten J.L."/>
        </authorList>
    </citation>
    <scope>NUCLEOTIDE SEQUENCE [LARGE SCALE GENOMIC DNA]</scope>
    <source>
        <strain evidence="1 2">NC64A</strain>
    </source>
</reference>
<keyword evidence="2" id="KW-1185">Reference proteome</keyword>
<dbReference type="PANTHER" id="PTHR43885">
    <property type="entry name" value="HALOACID DEHALOGENASE-LIKE HYDROLASE"/>
    <property type="match status" value="1"/>
</dbReference>
<dbReference type="EMBL" id="GL433839">
    <property type="protein sequence ID" value="EFN57408.1"/>
    <property type="molecule type" value="Genomic_DNA"/>
</dbReference>
<dbReference type="InterPro" id="IPR023198">
    <property type="entry name" value="PGP-like_dom2"/>
</dbReference>